<evidence type="ECO:0000256" key="5">
    <source>
        <dbReference type="ARBA" id="ARBA00037410"/>
    </source>
</evidence>
<proteinExistence type="inferred from homology"/>
<protein>
    <recommendedName>
        <fullName evidence="6">Enoyl-CoA hydratase domain-containing protein 3, mitochondrial</fullName>
    </recommendedName>
</protein>
<dbReference type="GO" id="GO:0006631">
    <property type="term" value="P:fatty acid metabolic process"/>
    <property type="evidence" value="ECO:0007669"/>
    <property type="project" value="UniProtKB-KW"/>
</dbReference>
<dbReference type="RefSeq" id="WP_128149489.1">
    <property type="nucleotide sequence ID" value="NZ_SAVB01000014.1"/>
</dbReference>
<dbReference type="CDD" id="cd06558">
    <property type="entry name" value="crotonase-like"/>
    <property type="match status" value="1"/>
</dbReference>
<dbReference type="Gene3D" id="3.90.226.10">
    <property type="entry name" value="2-enoyl-CoA Hydratase, Chain A, domain 1"/>
    <property type="match status" value="1"/>
</dbReference>
<name>A0A443LET3_9RHOB</name>
<evidence type="ECO:0000256" key="4">
    <source>
        <dbReference type="ARBA" id="ARBA00023098"/>
    </source>
</evidence>
<dbReference type="InterPro" id="IPR029045">
    <property type="entry name" value="ClpP/crotonase-like_dom_sf"/>
</dbReference>
<keyword evidence="8" id="KW-1185">Reference proteome</keyword>
<comment type="similarity">
    <text evidence="1">Belongs to the enoyl-CoA hydratase/isomerase family.</text>
</comment>
<evidence type="ECO:0000313" key="7">
    <source>
        <dbReference type="EMBL" id="RWR47684.1"/>
    </source>
</evidence>
<keyword evidence="7" id="KW-0456">Lyase</keyword>
<dbReference type="EMBL" id="SAVB01000014">
    <property type="protein sequence ID" value="RWR47684.1"/>
    <property type="molecule type" value="Genomic_DNA"/>
</dbReference>
<sequence length="262" mass="27946">MTDLVQLERRGVVAHLTMNAPGSLNALSDAMLAALKARFTELGTDGSVKVVVLKGAGKAFCAGHDLKEMQAGRQAPDKGRAYFADLFFRCAEVMQMIPALPQPVIAEVHGIATAAGCQLVASCDLAVAAEGTRFGVNGVNIGLFCSTPMVALTRNVPRKVAFEMLTTGEFIDASRAREVGLVNRIAPHEALAAEAGRLAETLAAKLGAAVKIGKRAFYDQMTLDLAAAYEHTAAVMVENMLWRDTEEGISAFIEKRKPDWAV</sequence>
<dbReference type="InterPro" id="IPR001753">
    <property type="entry name" value="Enoyl-CoA_hydra/iso"/>
</dbReference>
<organism evidence="7 8">
    <name type="scientific">Paenirhodobacter ferrireducens</name>
    <dbReference type="NCBI Taxonomy" id="1215032"/>
    <lineage>
        <taxon>Bacteria</taxon>
        <taxon>Pseudomonadati</taxon>
        <taxon>Pseudomonadota</taxon>
        <taxon>Alphaproteobacteria</taxon>
        <taxon>Rhodobacterales</taxon>
        <taxon>Rhodobacter group</taxon>
        <taxon>Paenirhodobacter</taxon>
    </lineage>
</organism>
<dbReference type="OrthoDB" id="9795613at2"/>
<dbReference type="PANTHER" id="PTHR43602:SF1">
    <property type="entry name" value="ENOYL-COA HYDRATASE DOMAIN-CONTAINING PROTEIN 3, MITOCHONDRIAL"/>
    <property type="match status" value="1"/>
</dbReference>
<dbReference type="Proteomes" id="UP000286594">
    <property type="component" value="Unassembled WGS sequence"/>
</dbReference>
<comment type="function">
    <text evidence="5">May play a role in fatty acid biosynthesis and insulin sensitivity.</text>
</comment>
<keyword evidence="2" id="KW-0276">Fatty acid metabolism</keyword>
<evidence type="ECO:0000256" key="2">
    <source>
        <dbReference type="ARBA" id="ARBA00022832"/>
    </source>
</evidence>
<comment type="caution">
    <text evidence="7">The sequence shown here is derived from an EMBL/GenBank/DDBJ whole genome shotgun (WGS) entry which is preliminary data.</text>
</comment>
<keyword evidence="3" id="KW-0809">Transit peptide</keyword>
<dbReference type="GO" id="GO:0016836">
    <property type="term" value="F:hydro-lyase activity"/>
    <property type="evidence" value="ECO:0007669"/>
    <property type="project" value="TreeGrafter"/>
</dbReference>
<evidence type="ECO:0000256" key="3">
    <source>
        <dbReference type="ARBA" id="ARBA00022946"/>
    </source>
</evidence>
<evidence type="ECO:0000256" key="6">
    <source>
        <dbReference type="ARBA" id="ARBA00040545"/>
    </source>
</evidence>
<dbReference type="InterPro" id="IPR052377">
    <property type="entry name" value="Mitochondrial_ECH-domain"/>
</dbReference>
<dbReference type="Pfam" id="PF00378">
    <property type="entry name" value="ECH_1"/>
    <property type="match status" value="1"/>
</dbReference>
<accession>A0A443LET3</accession>
<dbReference type="AlphaFoldDB" id="A0A443LET3"/>
<reference evidence="7 8" key="1">
    <citation type="submission" date="2019-01" db="EMBL/GenBank/DDBJ databases">
        <title>Sinorhodobacter populi sp. nov. isolated from the symptomatic bark tissue of Populus euramericana canker.</title>
        <authorList>
            <person name="Xu G."/>
        </authorList>
    </citation>
    <scope>NUCLEOTIDE SEQUENCE [LARGE SCALE GENOMIC DNA]</scope>
    <source>
        <strain evidence="7 8">CCTCC AB2012026</strain>
    </source>
</reference>
<dbReference type="SUPFAM" id="SSF52096">
    <property type="entry name" value="ClpP/crotonase"/>
    <property type="match status" value="1"/>
</dbReference>
<evidence type="ECO:0000256" key="1">
    <source>
        <dbReference type="ARBA" id="ARBA00005254"/>
    </source>
</evidence>
<evidence type="ECO:0000313" key="8">
    <source>
        <dbReference type="Proteomes" id="UP000286594"/>
    </source>
</evidence>
<gene>
    <name evidence="7" type="ORF">EOW65_11355</name>
</gene>
<keyword evidence="4" id="KW-0443">Lipid metabolism</keyword>
<dbReference type="Gene3D" id="1.10.12.10">
    <property type="entry name" value="Lyase 2-enoyl-coa Hydratase, Chain A, domain 2"/>
    <property type="match status" value="1"/>
</dbReference>
<dbReference type="PANTHER" id="PTHR43602">
    <property type="match status" value="1"/>
</dbReference>
<dbReference type="NCBIfam" id="NF006008">
    <property type="entry name" value="PRK08139.1"/>
    <property type="match status" value="1"/>
</dbReference>
<dbReference type="InterPro" id="IPR014748">
    <property type="entry name" value="Enoyl-CoA_hydra_C"/>
</dbReference>